<dbReference type="InterPro" id="IPR011009">
    <property type="entry name" value="Kinase-like_dom_sf"/>
</dbReference>
<comment type="catalytic activity">
    <reaction evidence="8">
        <text>L-seryl-[protein] + ATP = O-phospho-L-seryl-[protein] + ADP + H(+)</text>
        <dbReference type="Rhea" id="RHEA:17989"/>
        <dbReference type="Rhea" id="RHEA-COMP:9863"/>
        <dbReference type="Rhea" id="RHEA-COMP:11604"/>
        <dbReference type="ChEBI" id="CHEBI:15378"/>
        <dbReference type="ChEBI" id="CHEBI:29999"/>
        <dbReference type="ChEBI" id="CHEBI:30616"/>
        <dbReference type="ChEBI" id="CHEBI:83421"/>
        <dbReference type="ChEBI" id="CHEBI:456216"/>
        <dbReference type="EC" id="2.7.11.1"/>
    </reaction>
</comment>
<evidence type="ECO:0000256" key="7">
    <source>
        <dbReference type="ARBA" id="ARBA00047899"/>
    </source>
</evidence>
<evidence type="ECO:0000313" key="10">
    <source>
        <dbReference type="EMBL" id="KAF5920955.1"/>
    </source>
</evidence>
<dbReference type="InterPro" id="IPR000719">
    <property type="entry name" value="Prot_kinase_dom"/>
</dbReference>
<dbReference type="Pfam" id="PF00069">
    <property type="entry name" value="Pkinase"/>
    <property type="match status" value="1"/>
</dbReference>
<dbReference type="EMBL" id="JACDTQ010001846">
    <property type="protein sequence ID" value="KAF5920955.1"/>
    <property type="molecule type" value="Genomic_DNA"/>
</dbReference>
<feature type="domain" description="Protein kinase" evidence="9">
    <location>
        <begin position="20"/>
        <end position="139"/>
    </location>
</feature>
<dbReference type="PANTHER" id="PTHR24346">
    <property type="entry name" value="MAP/MICROTUBULE AFFINITY-REGULATING KINASE"/>
    <property type="match status" value="1"/>
</dbReference>
<keyword evidence="4" id="KW-0547">Nucleotide-binding</keyword>
<reference evidence="10 11" key="1">
    <citation type="journal article" date="2020" name="Mol. Biol. Evol.">
        <title>Interspecific Gene Flow and the Evolution of Specialization in Black and White Rhinoceros.</title>
        <authorList>
            <person name="Moodley Y."/>
            <person name="Westbury M.V."/>
            <person name="Russo I.M."/>
            <person name="Gopalakrishnan S."/>
            <person name="Rakotoarivelo A."/>
            <person name="Olsen R.A."/>
            <person name="Prost S."/>
            <person name="Tunstall T."/>
            <person name="Ryder O.A."/>
            <person name="Dalen L."/>
            <person name="Bruford M.W."/>
        </authorList>
    </citation>
    <scope>NUCLEOTIDE SEQUENCE [LARGE SCALE GENOMIC DNA]</scope>
    <source>
        <strain evidence="10">SBR-YM</strain>
        <tissue evidence="10">Skin</tissue>
    </source>
</reference>
<dbReference type="SUPFAM" id="SSF56112">
    <property type="entry name" value="Protein kinase-like (PK-like)"/>
    <property type="match status" value="1"/>
</dbReference>
<evidence type="ECO:0000313" key="11">
    <source>
        <dbReference type="Proteomes" id="UP000551758"/>
    </source>
</evidence>
<dbReference type="EC" id="2.7.11.1" evidence="1"/>
<dbReference type="GO" id="GO:0005524">
    <property type="term" value="F:ATP binding"/>
    <property type="evidence" value="ECO:0007669"/>
    <property type="project" value="UniProtKB-KW"/>
</dbReference>
<comment type="caution">
    <text evidence="10">The sequence shown here is derived from an EMBL/GenBank/DDBJ whole genome shotgun (WGS) entry which is preliminary data.</text>
</comment>
<evidence type="ECO:0000256" key="5">
    <source>
        <dbReference type="ARBA" id="ARBA00022777"/>
    </source>
</evidence>
<protein>
    <recommendedName>
        <fullName evidence="1">non-specific serine/threonine protein kinase</fullName>
        <ecNumber evidence="1">2.7.11.1</ecNumber>
    </recommendedName>
</protein>
<evidence type="ECO:0000259" key="9">
    <source>
        <dbReference type="PROSITE" id="PS50011"/>
    </source>
</evidence>
<organism evidence="10 11">
    <name type="scientific">Diceros bicornis minor</name>
    <name type="common">South-central black rhinoceros</name>
    <dbReference type="NCBI Taxonomy" id="77932"/>
    <lineage>
        <taxon>Eukaryota</taxon>
        <taxon>Metazoa</taxon>
        <taxon>Chordata</taxon>
        <taxon>Craniata</taxon>
        <taxon>Vertebrata</taxon>
        <taxon>Euteleostomi</taxon>
        <taxon>Mammalia</taxon>
        <taxon>Eutheria</taxon>
        <taxon>Laurasiatheria</taxon>
        <taxon>Perissodactyla</taxon>
        <taxon>Rhinocerotidae</taxon>
        <taxon>Diceros</taxon>
    </lineage>
</organism>
<dbReference type="PANTHER" id="PTHR24346:SF56">
    <property type="entry name" value="SERINE_THREONINE-PROTEIN KINASE MARK2"/>
    <property type="match status" value="1"/>
</dbReference>
<evidence type="ECO:0000256" key="8">
    <source>
        <dbReference type="ARBA" id="ARBA00048679"/>
    </source>
</evidence>
<dbReference type="Gene3D" id="1.10.510.10">
    <property type="entry name" value="Transferase(Phosphotransferase) domain 1"/>
    <property type="match status" value="1"/>
</dbReference>
<dbReference type="PROSITE" id="PS50011">
    <property type="entry name" value="PROTEIN_KINASE_DOM"/>
    <property type="match status" value="1"/>
</dbReference>
<keyword evidence="11" id="KW-1185">Reference proteome</keyword>
<evidence type="ECO:0000256" key="1">
    <source>
        <dbReference type="ARBA" id="ARBA00012513"/>
    </source>
</evidence>
<keyword evidence="6" id="KW-0067">ATP-binding</keyword>
<keyword evidence="2" id="KW-0723">Serine/threonine-protein kinase</keyword>
<keyword evidence="3" id="KW-0808">Transferase</keyword>
<dbReference type="Proteomes" id="UP000551758">
    <property type="component" value="Unassembled WGS sequence"/>
</dbReference>
<sequence length="139" mass="15937">MLLDRVATAAVDVLPHINNYEFMQTMDEGAFGTVWLARCIPTRAEVGVKVIEKMQQTPSRIKKLGREVQILKAVNHLNIVQLLEVIDTEELLLLVMEYVPGGDLDGYIETHRHGCMAEEEARVMFRQKNHDKRNRVKPL</sequence>
<keyword evidence="5" id="KW-0418">Kinase</keyword>
<evidence type="ECO:0000256" key="6">
    <source>
        <dbReference type="ARBA" id="ARBA00022840"/>
    </source>
</evidence>
<dbReference type="SMART" id="SM00220">
    <property type="entry name" value="S_TKc"/>
    <property type="match status" value="1"/>
</dbReference>
<dbReference type="AlphaFoldDB" id="A0A7J7EYT8"/>
<evidence type="ECO:0000256" key="3">
    <source>
        <dbReference type="ARBA" id="ARBA00022679"/>
    </source>
</evidence>
<name>A0A7J7EYT8_DICBM</name>
<evidence type="ECO:0000256" key="2">
    <source>
        <dbReference type="ARBA" id="ARBA00022527"/>
    </source>
</evidence>
<dbReference type="GO" id="GO:0035556">
    <property type="term" value="P:intracellular signal transduction"/>
    <property type="evidence" value="ECO:0007669"/>
    <property type="project" value="TreeGrafter"/>
</dbReference>
<comment type="catalytic activity">
    <reaction evidence="7">
        <text>L-threonyl-[protein] + ATP = O-phospho-L-threonyl-[protein] + ADP + H(+)</text>
        <dbReference type="Rhea" id="RHEA:46608"/>
        <dbReference type="Rhea" id="RHEA-COMP:11060"/>
        <dbReference type="Rhea" id="RHEA-COMP:11605"/>
        <dbReference type="ChEBI" id="CHEBI:15378"/>
        <dbReference type="ChEBI" id="CHEBI:30013"/>
        <dbReference type="ChEBI" id="CHEBI:30616"/>
        <dbReference type="ChEBI" id="CHEBI:61977"/>
        <dbReference type="ChEBI" id="CHEBI:456216"/>
        <dbReference type="EC" id="2.7.11.1"/>
    </reaction>
</comment>
<dbReference type="GO" id="GO:0000226">
    <property type="term" value="P:microtubule cytoskeleton organization"/>
    <property type="evidence" value="ECO:0007669"/>
    <property type="project" value="TreeGrafter"/>
</dbReference>
<dbReference type="GO" id="GO:0005737">
    <property type="term" value="C:cytoplasm"/>
    <property type="evidence" value="ECO:0007669"/>
    <property type="project" value="TreeGrafter"/>
</dbReference>
<accession>A0A7J7EYT8</accession>
<evidence type="ECO:0000256" key="4">
    <source>
        <dbReference type="ARBA" id="ARBA00022741"/>
    </source>
</evidence>
<dbReference type="GO" id="GO:0050321">
    <property type="term" value="F:tau-protein kinase activity"/>
    <property type="evidence" value="ECO:0007669"/>
    <property type="project" value="TreeGrafter"/>
</dbReference>
<proteinExistence type="predicted"/>
<dbReference type="FunFam" id="3.30.200.20:FF:000003">
    <property type="entry name" value="Non-specific serine/threonine protein kinase"/>
    <property type="match status" value="1"/>
</dbReference>
<gene>
    <name evidence="10" type="ORF">HPG69_006250</name>
</gene>